<sequence>MKFLFVHQNFPGQFLHIVRHLAKQGNHDVVFISEGNENAISGVRRVIYRMPGRQTDSVHPGAREFDLGLTRADAVAKAAMTLRSLGFVPDIIIGHHGWGELLNLQDVFPAVPLLGYFEFFYHTDKYDVGFDPEFPVVPEMLPKIRAKNAINLQALNNPGWGQTPTLFQRNTYPDWAQSRITVLREGVDLNLCAPDSGAAKRTLKIKDVTISPKDRLVTYVSRDLEPYRGFHVFMRSLSRIQKECPQARIVMVGGDGVSYGSRLVNGSWRERMLSELQGTLDLDQIHFVGKVSYDDFRALLKRSDAHVYLTYPFVASWSLREAMAMGCPIVGSDTAPVSEFIEDRRTGLLTPFTEPAKIAGNVLELLDDRRLAKRLGQAARAEAEATLCLDDYLARYEDLIEQLTGKSPSQTDVPKMKTKRKTAPATAAKKKTASRPTPSRKTVRGSLTLPSPEGRGKM</sequence>
<dbReference type="PANTHER" id="PTHR46401">
    <property type="entry name" value="GLYCOSYLTRANSFERASE WBBK-RELATED"/>
    <property type="match status" value="1"/>
</dbReference>
<feature type="domain" description="Glycosyl transferase family 1" evidence="3">
    <location>
        <begin position="205"/>
        <end position="381"/>
    </location>
</feature>
<feature type="region of interest" description="Disordered" evidence="2">
    <location>
        <begin position="406"/>
        <end position="458"/>
    </location>
</feature>
<feature type="domain" description="Glycosyl transferase family 4" evidence="4">
    <location>
        <begin position="26"/>
        <end position="190"/>
    </location>
</feature>
<dbReference type="RefSeq" id="WP_173582838.1">
    <property type="nucleotide sequence ID" value="NZ_WOTB01000007.1"/>
</dbReference>
<keyword evidence="6" id="KW-1185">Reference proteome</keyword>
<dbReference type="PANTHER" id="PTHR46401:SF2">
    <property type="entry name" value="GLYCOSYLTRANSFERASE WBBK-RELATED"/>
    <property type="match status" value="1"/>
</dbReference>
<evidence type="ECO:0000259" key="4">
    <source>
        <dbReference type="Pfam" id="PF12000"/>
    </source>
</evidence>
<reference evidence="5 6" key="1">
    <citation type="journal article" date="2020" name="Int. J. Syst. Evol. Microbiol.">
        <title>Novel acetic acid bacteria from cider fermentations: Acetobacter conturbans sp. nov. and Acetobacter fallax sp. nov.</title>
        <authorList>
            <person name="Sombolestani A.S."/>
            <person name="Cleenwerck I."/>
            <person name="Cnockaert M."/>
            <person name="Borremans W."/>
            <person name="Wieme A.D."/>
            <person name="De Vuyst L."/>
            <person name="Vandamme P."/>
        </authorList>
    </citation>
    <scope>NUCLEOTIDE SEQUENCE [LARGE SCALE GENOMIC DNA]</scope>
    <source>
        <strain evidence="5 6">LMG 30640</strain>
    </source>
</reference>
<dbReference type="Pfam" id="PF12000">
    <property type="entry name" value="Glyco_trans_4_3"/>
    <property type="match status" value="1"/>
</dbReference>
<evidence type="ECO:0000256" key="1">
    <source>
        <dbReference type="ARBA" id="ARBA00022679"/>
    </source>
</evidence>
<dbReference type="Gene3D" id="3.40.50.2000">
    <property type="entry name" value="Glycogen Phosphorylase B"/>
    <property type="match status" value="2"/>
</dbReference>
<evidence type="ECO:0000256" key="2">
    <source>
        <dbReference type="SAM" id="MobiDB-lite"/>
    </source>
</evidence>
<dbReference type="Proteomes" id="UP000635278">
    <property type="component" value="Unassembled WGS sequence"/>
</dbReference>
<comment type="caution">
    <text evidence="5">The sequence shown here is derived from an EMBL/GenBank/DDBJ whole genome shotgun (WGS) entry which is preliminary data.</text>
</comment>
<evidence type="ECO:0000313" key="6">
    <source>
        <dbReference type="Proteomes" id="UP000635278"/>
    </source>
</evidence>
<evidence type="ECO:0000313" key="5">
    <source>
        <dbReference type="EMBL" id="NHN84448.1"/>
    </source>
</evidence>
<dbReference type="SUPFAM" id="SSF53756">
    <property type="entry name" value="UDP-Glycosyltransferase/glycogen phosphorylase"/>
    <property type="match status" value="1"/>
</dbReference>
<dbReference type="EMBL" id="WOTB01000007">
    <property type="protein sequence ID" value="NHN84448.1"/>
    <property type="molecule type" value="Genomic_DNA"/>
</dbReference>
<organism evidence="5 6">
    <name type="scientific">Acetobacter musti</name>
    <dbReference type="NCBI Taxonomy" id="864732"/>
    <lineage>
        <taxon>Bacteria</taxon>
        <taxon>Pseudomonadati</taxon>
        <taxon>Pseudomonadota</taxon>
        <taxon>Alphaproteobacteria</taxon>
        <taxon>Acetobacterales</taxon>
        <taxon>Acetobacteraceae</taxon>
        <taxon>Acetobacter</taxon>
    </lineage>
</organism>
<evidence type="ECO:0000259" key="3">
    <source>
        <dbReference type="Pfam" id="PF00534"/>
    </source>
</evidence>
<feature type="compositionally biased region" description="Basic residues" evidence="2">
    <location>
        <begin position="416"/>
        <end position="433"/>
    </location>
</feature>
<keyword evidence="1" id="KW-0808">Transferase</keyword>
<proteinExistence type="predicted"/>
<protein>
    <submittedName>
        <fullName evidence="5">Glycosyltransferase</fullName>
    </submittedName>
</protein>
<gene>
    <name evidence="5" type="ORF">GOB93_07290</name>
</gene>
<dbReference type="InterPro" id="IPR022623">
    <property type="entry name" value="Glyco_trans_4"/>
</dbReference>
<dbReference type="InterPro" id="IPR001296">
    <property type="entry name" value="Glyco_trans_1"/>
</dbReference>
<accession>A0ABX0JNV3</accession>
<dbReference type="CDD" id="cd03818">
    <property type="entry name" value="GT4_ExpC-like"/>
    <property type="match status" value="1"/>
</dbReference>
<dbReference type="Pfam" id="PF00534">
    <property type="entry name" value="Glycos_transf_1"/>
    <property type="match status" value="1"/>
</dbReference>
<name>A0ABX0JNV3_9PROT</name>